<dbReference type="PANTHER" id="PTHR19433:SF111">
    <property type="entry name" value="T CELL RECEPTOR ALPHA VARIABLE 4"/>
    <property type="match status" value="1"/>
</dbReference>
<dbReference type="SMART" id="SM00409">
    <property type="entry name" value="IG"/>
    <property type="match status" value="2"/>
</dbReference>
<evidence type="ECO:0000313" key="12">
    <source>
        <dbReference type="Ensembl" id="ENSPFOP00000007034.2"/>
    </source>
</evidence>
<dbReference type="InterPro" id="IPR013106">
    <property type="entry name" value="Ig_V-set"/>
</dbReference>
<dbReference type="Proteomes" id="UP000028760">
    <property type="component" value="Unassembled WGS sequence"/>
</dbReference>
<dbReference type="Ensembl" id="ENSPFOT00000007046.2">
    <property type="protein sequence ID" value="ENSPFOP00000007034.2"/>
    <property type="gene ID" value="ENSPFOG00000007086.2"/>
</dbReference>
<proteinExistence type="predicted"/>
<reference evidence="12" key="2">
    <citation type="submission" date="2025-08" db="UniProtKB">
        <authorList>
            <consortium name="Ensembl"/>
        </authorList>
    </citation>
    <scope>IDENTIFICATION</scope>
</reference>
<evidence type="ECO:0000256" key="1">
    <source>
        <dbReference type="ARBA" id="ARBA00004236"/>
    </source>
</evidence>
<evidence type="ECO:0000256" key="9">
    <source>
        <dbReference type="SAM" id="Phobius"/>
    </source>
</evidence>
<reference evidence="13" key="1">
    <citation type="submission" date="2013-10" db="EMBL/GenBank/DDBJ databases">
        <authorList>
            <person name="Schartl M."/>
            <person name="Warren W."/>
        </authorList>
    </citation>
    <scope>NUCLEOTIDE SEQUENCE [LARGE SCALE GENOMIC DNA]</scope>
    <source>
        <strain evidence="13">female</strain>
    </source>
</reference>
<keyword evidence="2" id="KW-1003">Cell membrane</keyword>
<dbReference type="Gene3D" id="2.60.40.10">
    <property type="entry name" value="Immunoglobulins"/>
    <property type="match status" value="2"/>
</dbReference>
<keyword evidence="13" id="KW-1185">Reference proteome</keyword>
<feature type="domain" description="Ig-like" evidence="11">
    <location>
        <begin position="27"/>
        <end position="115"/>
    </location>
</feature>
<dbReference type="GO" id="GO:0005886">
    <property type="term" value="C:plasma membrane"/>
    <property type="evidence" value="ECO:0007669"/>
    <property type="project" value="UniProtKB-SubCell"/>
</dbReference>
<dbReference type="InterPro" id="IPR003598">
    <property type="entry name" value="Ig_sub2"/>
</dbReference>
<protein>
    <submittedName>
        <fullName evidence="12">Novel immune-type receptor 13</fullName>
    </submittedName>
</protein>
<dbReference type="GO" id="GO:0002376">
    <property type="term" value="P:immune system process"/>
    <property type="evidence" value="ECO:0007669"/>
    <property type="project" value="UniProtKB-KW"/>
</dbReference>
<keyword evidence="4" id="KW-0391">Immunity</keyword>
<dbReference type="GeneTree" id="ENSGT01030000234530"/>
<dbReference type="Pfam" id="PF07686">
    <property type="entry name" value="V-set"/>
    <property type="match status" value="2"/>
</dbReference>
<dbReference type="EMBL" id="AYCK01003798">
    <property type="status" value="NOT_ANNOTATED_CDS"/>
    <property type="molecule type" value="Genomic_DNA"/>
</dbReference>
<keyword evidence="9" id="KW-0812">Transmembrane</keyword>
<sequence length="346" mass="37791">LFITMAKILSALFFLAISSLSQTNEIPHQIPLEVVEVGGNITLHCPLSKTERKFFYWYKQPLGHMLQTVATGSLTEQKLSEQFNNNRFNLTAGDSQCSLTIKNISKEDEATYFCQGGTAYFQRFAAGMYLAVNDHNSPTLTHVKQTPETTSVQDGDTVNLRCSLLSSTSVNSGQCPAKNNVYWFRVGFGASHSSFIYTNKSSCDAQQRSCDYQLSKTIQTSSDAGIYYCAVLTCGKILFGEGTKVEMSMGSSHLSPPVLVLSVLLACCVTLIVALIVYIKLTVVGHCEGADTGPSGRRKSSRNQATDTGARGDEANYVALNFATRKTKGVKKRIESPPECVYSGVR</sequence>
<evidence type="ECO:0000256" key="2">
    <source>
        <dbReference type="ARBA" id="ARBA00022475"/>
    </source>
</evidence>
<name>A0A087XMN1_POEFO</name>
<feature type="signal peptide" evidence="10">
    <location>
        <begin position="1"/>
        <end position="23"/>
    </location>
</feature>
<dbReference type="InterPro" id="IPR036179">
    <property type="entry name" value="Ig-like_dom_sf"/>
</dbReference>
<evidence type="ECO:0000256" key="7">
    <source>
        <dbReference type="ARBA" id="ARBA00023180"/>
    </source>
</evidence>
<evidence type="ECO:0000256" key="8">
    <source>
        <dbReference type="SAM" id="MobiDB-lite"/>
    </source>
</evidence>
<evidence type="ECO:0000256" key="6">
    <source>
        <dbReference type="ARBA" id="ARBA00023157"/>
    </source>
</evidence>
<evidence type="ECO:0000256" key="10">
    <source>
        <dbReference type="SAM" id="SignalP"/>
    </source>
</evidence>
<evidence type="ECO:0000259" key="11">
    <source>
        <dbReference type="PROSITE" id="PS50835"/>
    </source>
</evidence>
<keyword evidence="3 10" id="KW-0732">Signal</keyword>
<evidence type="ECO:0000313" key="13">
    <source>
        <dbReference type="Proteomes" id="UP000028760"/>
    </source>
</evidence>
<dbReference type="SUPFAM" id="SSF48726">
    <property type="entry name" value="Immunoglobulin"/>
    <property type="match status" value="2"/>
</dbReference>
<reference evidence="12" key="3">
    <citation type="submission" date="2025-09" db="UniProtKB">
        <authorList>
            <consortium name="Ensembl"/>
        </authorList>
    </citation>
    <scope>IDENTIFICATION</scope>
</reference>
<dbReference type="InterPro" id="IPR007110">
    <property type="entry name" value="Ig-like_dom"/>
</dbReference>
<dbReference type="SMART" id="SM00406">
    <property type="entry name" value="IGv"/>
    <property type="match status" value="2"/>
</dbReference>
<dbReference type="AlphaFoldDB" id="A0A087XMN1"/>
<feature type="region of interest" description="Disordered" evidence="8">
    <location>
        <begin position="291"/>
        <end position="312"/>
    </location>
</feature>
<evidence type="ECO:0000256" key="5">
    <source>
        <dbReference type="ARBA" id="ARBA00023136"/>
    </source>
</evidence>
<dbReference type="SMART" id="SM00408">
    <property type="entry name" value="IGc2"/>
    <property type="match status" value="1"/>
</dbReference>
<organism evidence="12 13">
    <name type="scientific">Poecilia formosa</name>
    <name type="common">Amazon molly</name>
    <name type="synonym">Limia formosa</name>
    <dbReference type="NCBI Taxonomy" id="48698"/>
    <lineage>
        <taxon>Eukaryota</taxon>
        <taxon>Metazoa</taxon>
        <taxon>Chordata</taxon>
        <taxon>Craniata</taxon>
        <taxon>Vertebrata</taxon>
        <taxon>Euteleostomi</taxon>
        <taxon>Actinopterygii</taxon>
        <taxon>Neopterygii</taxon>
        <taxon>Teleostei</taxon>
        <taxon>Neoteleostei</taxon>
        <taxon>Acanthomorphata</taxon>
        <taxon>Ovalentaria</taxon>
        <taxon>Atherinomorphae</taxon>
        <taxon>Cyprinodontiformes</taxon>
        <taxon>Poeciliidae</taxon>
        <taxon>Poeciliinae</taxon>
        <taxon>Poecilia</taxon>
    </lineage>
</organism>
<dbReference type="InterPro" id="IPR052051">
    <property type="entry name" value="TCR_complex_component"/>
</dbReference>
<feature type="transmembrane region" description="Helical" evidence="9">
    <location>
        <begin position="258"/>
        <end position="279"/>
    </location>
</feature>
<comment type="subcellular location">
    <subcellularLocation>
        <location evidence="1">Cell membrane</location>
    </subcellularLocation>
</comment>
<keyword evidence="9" id="KW-1133">Transmembrane helix</keyword>
<keyword evidence="7" id="KW-0325">Glycoprotein</keyword>
<dbReference type="CDD" id="cd00099">
    <property type="entry name" value="IgV"/>
    <property type="match status" value="1"/>
</dbReference>
<accession>A0A087XMN1</accession>
<feature type="domain" description="Ig-like" evidence="11">
    <location>
        <begin position="138"/>
        <end position="231"/>
    </location>
</feature>
<dbReference type="PROSITE" id="PS50835">
    <property type="entry name" value="IG_LIKE"/>
    <property type="match status" value="2"/>
</dbReference>
<dbReference type="GO" id="GO:0009617">
    <property type="term" value="P:response to bacterium"/>
    <property type="evidence" value="ECO:0007669"/>
    <property type="project" value="TreeGrafter"/>
</dbReference>
<feature type="chain" id="PRO_5001833206" evidence="10">
    <location>
        <begin position="24"/>
        <end position="346"/>
    </location>
</feature>
<dbReference type="InterPro" id="IPR003599">
    <property type="entry name" value="Ig_sub"/>
</dbReference>
<dbReference type="PANTHER" id="PTHR19433">
    <property type="entry name" value="T-CELL RECEPTOR ALPHA CHAIN V REGION-RELATED"/>
    <property type="match status" value="1"/>
</dbReference>
<dbReference type="OMA" id="PMICINI"/>
<evidence type="ECO:0000256" key="4">
    <source>
        <dbReference type="ARBA" id="ARBA00022859"/>
    </source>
</evidence>
<evidence type="ECO:0000256" key="3">
    <source>
        <dbReference type="ARBA" id="ARBA00022729"/>
    </source>
</evidence>
<keyword evidence="6" id="KW-1015">Disulfide bond</keyword>
<dbReference type="InterPro" id="IPR013783">
    <property type="entry name" value="Ig-like_fold"/>
</dbReference>
<dbReference type="STRING" id="48698.ENSPFOP00000007034"/>
<keyword evidence="5 9" id="KW-0472">Membrane</keyword>